<evidence type="ECO:0000256" key="4">
    <source>
        <dbReference type="ARBA" id="ARBA00008819"/>
    </source>
</evidence>
<keyword evidence="8 9" id="KW-0413">Isomerase</keyword>
<dbReference type="GO" id="GO:0006096">
    <property type="term" value="P:glycolytic process"/>
    <property type="evidence" value="ECO:0007669"/>
    <property type="project" value="UniProtKB-UniRule"/>
</dbReference>
<evidence type="ECO:0000256" key="11">
    <source>
        <dbReference type="PIRSR" id="PIRSR001492-1"/>
    </source>
</evidence>
<feature type="binding site" evidence="9 12">
    <location>
        <position position="442"/>
    </location>
    <ligand>
        <name>Mn(2+)</name>
        <dbReference type="ChEBI" id="CHEBI:29035"/>
        <label>2</label>
    </ligand>
</feature>
<dbReference type="InterPro" id="IPR011258">
    <property type="entry name" value="BPG-indep_PGM_N"/>
</dbReference>
<evidence type="ECO:0000256" key="10">
    <source>
        <dbReference type="NCBIfam" id="TIGR01307"/>
    </source>
</evidence>
<comment type="caution">
    <text evidence="15">The sequence shown here is derived from an EMBL/GenBank/DDBJ whole genome shotgun (WGS) entry which is preliminary data.</text>
</comment>
<evidence type="ECO:0000256" key="6">
    <source>
        <dbReference type="ARBA" id="ARBA00023152"/>
    </source>
</evidence>
<dbReference type="Gene3D" id="3.40.1450.10">
    <property type="entry name" value="BPG-independent phosphoglycerate mutase, domain B"/>
    <property type="match status" value="1"/>
</dbReference>
<evidence type="ECO:0000259" key="14">
    <source>
        <dbReference type="Pfam" id="PF06415"/>
    </source>
</evidence>
<evidence type="ECO:0000256" key="7">
    <source>
        <dbReference type="ARBA" id="ARBA00023211"/>
    </source>
</evidence>
<evidence type="ECO:0000256" key="12">
    <source>
        <dbReference type="PIRSR" id="PIRSR001492-3"/>
    </source>
</evidence>
<evidence type="ECO:0000313" key="15">
    <source>
        <dbReference type="EMBL" id="OGD39902.1"/>
    </source>
</evidence>
<feature type="binding site" evidence="9 12">
    <location>
        <position position="443"/>
    </location>
    <ligand>
        <name>Mn(2+)</name>
        <dbReference type="ChEBI" id="CHEBI:29035"/>
        <label>2</label>
    </ligand>
</feature>
<feature type="binding site" evidence="9 12">
    <location>
        <position position="12"/>
    </location>
    <ligand>
        <name>Mn(2+)</name>
        <dbReference type="ChEBI" id="CHEBI:29035"/>
        <label>2</label>
    </ligand>
</feature>
<feature type="domain" description="Metalloenzyme" evidence="13">
    <location>
        <begin position="4"/>
        <end position="508"/>
    </location>
</feature>
<evidence type="ECO:0000256" key="1">
    <source>
        <dbReference type="ARBA" id="ARBA00000370"/>
    </source>
</evidence>
<accession>A0A1F5CAK7</accession>
<dbReference type="GO" id="GO:0030145">
    <property type="term" value="F:manganese ion binding"/>
    <property type="evidence" value="ECO:0007669"/>
    <property type="project" value="UniProtKB-UniRule"/>
</dbReference>
<dbReference type="UniPathway" id="UPA00109">
    <property type="reaction ID" value="UER00186"/>
</dbReference>
<comment type="subunit">
    <text evidence="9">Monomer.</text>
</comment>
<dbReference type="GO" id="GO:0004619">
    <property type="term" value="F:phosphoglycerate mutase activity"/>
    <property type="evidence" value="ECO:0007669"/>
    <property type="project" value="UniProtKB-UniRule"/>
</dbReference>
<dbReference type="SUPFAM" id="SSF53649">
    <property type="entry name" value="Alkaline phosphatase-like"/>
    <property type="match status" value="1"/>
</dbReference>
<feature type="binding site" evidence="9 12">
    <location>
        <position position="401"/>
    </location>
    <ligand>
        <name>Mn(2+)</name>
        <dbReference type="ChEBI" id="CHEBI:29035"/>
        <label>1</label>
    </ligand>
</feature>
<dbReference type="NCBIfam" id="TIGR01307">
    <property type="entry name" value="pgm_bpd_ind"/>
    <property type="match status" value="1"/>
</dbReference>
<dbReference type="InterPro" id="IPR036646">
    <property type="entry name" value="PGAM_B_sf"/>
</dbReference>
<dbReference type="SUPFAM" id="SSF64158">
    <property type="entry name" value="2,3-Bisphosphoglycerate-independent phosphoglycerate mutase, substrate-binding domain"/>
    <property type="match status" value="1"/>
</dbReference>
<dbReference type="PANTHER" id="PTHR31637:SF0">
    <property type="entry name" value="2,3-BISPHOSPHOGLYCERATE-INDEPENDENT PHOSPHOGLYCERATE MUTASE"/>
    <property type="match status" value="1"/>
</dbReference>
<dbReference type="GO" id="GO:0006007">
    <property type="term" value="P:glucose catabolic process"/>
    <property type="evidence" value="ECO:0007669"/>
    <property type="project" value="InterPro"/>
</dbReference>
<feature type="binding site" evidence="9">
    <location>
        <position position="334"/>
    </location>
    <ligand>
        <name>substrate</name>
    </ligand>
</feature>
<reference evidence="15 16" key="1">
    <citation type="journal article" date="2016" name="Nat. Commun.">
        <title>Thousands of microbial genomes shed light on interconnected biogeochemical processes in an aquifer system.</title>
        <authorList>
            <person name="Anantharaman K."/>
            <person name="Brown C.T."/>
            <person name="Hug L.A."/>
            <person name="Sharon I."/>
            <person name="Castelle C.J."/>
            <person name="Probst A.J."/>
            <person name="Thomas B.C."/>
            <person name="Singh A."/>
            <person name="Wilkins M.J."/>
            <person name="Karaoz U."/>
            <person name="Brodie E.L."/>
            <person name="Williams K.H."/>
            <person name="Hubbard S.S."/>
            <person name="Banfield J.F."/>
        </authorList>
    </citation>
    <scope>NUCLEOTIDE SEQUENCE [LARGE SCALE GENOMIC DNA]</scope>
</reference>
<comment type="catalytic activity">
    <reaction evidence="1 9">
        <text>(2R)-2-phosphoglycerate = (2R)-3-phosphoglycerate</text>
        <dbReference type="Rhea" id="RHEA:15901"/>
        <dbReference type="ChEBI" id="CHEBI:58272"/>
        <dbReference type="ChEBI" id="CHEBI:58289"/>
        <dbReference type="EC" id="5.4.2.12"/>
    </reaction>
</comment>
<comment type="cofactor">
    <cofactor evidence="9">
        <name>Mn(2+)</name>
        <dbReference type="ChEBI" id="CHEBI:29035"/>
    </cofactor>
    <text evidence="9">Binds 2 manganese ions per subunit.</text>
</comment>
<feature type="binding site" evidence="9">
    <location>
        <begin position="153"/>
        <end position="154"/>
    </location>
    <ligand>
        <name>substrate</name>
    </ligand>
</feature>
<gene>
    <name evidence="9" type="primary">gpmI</name>
    <name evidence="15" type="ORF">A3I30_01500</name>
</gene>
<dbReference type="PANTHER" id="PTHR31637">
    <property type="entry name" value="2,3-BISPHOSPHOGLYCERATE-INDEPENDENT PHOSPHOGLYCERATE MUTASE"/>
    <property type="match status" value="1"/>
</dbReference>
<feature type="binding site" evidence="9 12">
    <location>
        <position position="405"/>
    </location>
    <ligand>
        <name>Mn(2+)</name>
        <dbReference type="ChEBI" id="CHEBI:29035"/>
        <label>1</label>
    </ligand>
</feature>
<feature type="binding site" evidence="9 12">
    <location>
        <position position="461"/>
    </location>
    <ligand>
        <name>Mn(2+)</name>
        <dbReference type="ChEBI" id="CHEBI:29035"/>
        <label>1</label>
    </ligand>
</feature>
<comment type="caution">
    <text evidence="9">Lacks conserved residue(s) required for the propagation of feature annotation.</text>
</comment>
<feature type="binding site" evidence="9">
    <location>
        <position position="192"/>
    </location>
    <ligand>
        <name>substrate</name>
    </ligand>
</feature>
<feature type="binding site" evidence="9">
    <location>
        <position position="186"/>
    </location>
    <ligand>
        <name>substrate</name>
    </ligand>
</feature>
<dbReference type="AlphaFoldDB" id="A0A1F5CAK7"/>
<feature type="binding site" evidence="9">
    <location>
        <position position="123"/>
    </location>
    <ligand>
        <name>substrate</name>
    </ligand>
</feature>
<feature type="domain" description="BPG-independent PGAM N-terminal" evidence="14">
    <location>
        <begin position="85"/>
        <end position="298"/>
    </location>
</feature>
<dbReference type="HAMAP" id="MF_01038">
    <property type="entry name" value="GpmI"/>
    <property type="match status" value="1"/>
</dbReference>
<dbReference type="Pfam" id="PF06415">
    <property type="entry name" value="iPGM_N"/>
    <property type="match status" value="1"/>
</dbReference>
<protein>
    <recommendedName>
        <fullName evidence="9 10">2,3-bisphosphoglycerate-independent phosphoglycerate mutase</fullName>
        <shortName evidence="9">BPG-independent PGAM</shortName>
        <shortName evidence="9">Phosphoglyceromutase</shortName>
        <shortName evidence="9">iPGM</shortName>
        <ecNumber evidence="9 10">5.4.2.12</ecNumber>
    </recommendedName>
</protein>
<dbReference type="InterPro" id="IPR006124">
    <property type="entry name" value="Metalloenzyme"/>
</dbReference>
<keyword evidence="6 9" id="KW-0324">Glycolysis</keyword>
<evidence type="ECO:0000256" key="5">
    <source>
        <dbReference type="ARBA" id="ARBA00022723"/>
    </source>
</evidence>
<dbReference type="Proteomes" id="UP000177197">
    <property type="component" value="Unassembled WGS sequence"/>
</dbReference>
<evidence type="ECO:0000256" key="9">
    <source>
        <dbReference type="HAMAP-Rule" id="MF_01038"/>
    </source>
</evidence>
<dbReference type="FunFam" id="3.40.1450.10:FF:000002">
    <property type="entry name" value="2,3-bisphosphoglycerate-independent phosphoglycerate mutase"/>
    <property type="match status" value="1"/>
</dbReference>
<evidence type="ECO:0000256" key="3">
    <source>
        <dbReference type="ARBA" id="ARBA00004798"/>
    </source>
</evidence>
<feature type="active site" description="Phosphoserine intermediate" evidence="9 11">
    <location>
        <position position="62"/>
    </location>
</feature>
<organism evidence="15 16">
    <name type="scientific">Candidatus Azambacteria bacterium RIFCSPLOWO2_02_FULL_44_14</name>
    <dbReference type="NCBI Taxonomy" id="1797306"/>
    <lineage>
        <taxon>Bacteria</taxon>
        <taxon>Candidatus Azamiibacteriota</taxon>
    </lineage>
</organism>
<dbReference type="Pfam" id="PF01676">
    <property type="entry name" value="Metalloenzyme"/>
    <property type="match status" value="1"/>
</dbReference>
<keyword evidence="7 9" id="KW-0464">Manganese</keyword>
<evidence type="ECO:0000259" key="13">
    <source>
        <dbReference type="Pfam" id="PF01676"/>
    </source>
</evidence>
<dbReference type="PIRSF" id="PIRSF001492">
    <property type="entry name" value="IPGAM"/>
    <property type="match status" value="1"/>
</dbReference>
<dbReference type="Gene3D" id="3.40.720.10">
    <property type="entry name" value="Alkaline Phosphatase, subunit A"/>
    <property type="match status" value="1"/>
</dbReference>
<comment type="pathway">
    <text evidence="3 9">Carbohydrate degradation; glycolysis; pyruvate from D-glyceraldehyde 3-phosphate: step 3/5.</text>
</comment>
<dbReference type="GO" id="GO:0005829">
    <property type="term" value="C:cytosol"/>
    <property type="evidence" value="ECO:0007669"/>
    <property type="project" value="TreeGrafter"/>
</dbReference>
<evidence type="ECO:0000256" key="8">
    <source>
        <dbReference type="ARBA" id="ARBA00023235"/>
    </source>
</evidence>
<comment type="function">
    <text evidence="2 9">Catalyzes the interconversion of 2-phosphoglycerate and 3-phosphoglycerate.</text>
</comment>
<dbReference type="EC" id="5.4.2.12" evidence="9 10"/>
<keyword evidence="5 9" id="KW-0479">Metal-binding</keyword>
<proteinExistence type="inferred from homology"/>
<name>A0A1F5CAK7_9BACT</name>
<evidence type="ECO:0000313" key="16">
    <source>
        <dbReference type="Proteomes" id="UP000177197"/>
    </source>
</evidence>
<dbReference type="EMBL" id="MEYV01000016">
    <property type="protein sequence ID" value="OGD39902.1"/>
    <property type="molecule type" value="Genomic_DNA"/>
</dbReference>
<sequence>MSKKPFLLVILDGFGRGPEVPSNAIWKAIKPTFDYIETNFPMTNLQASGIAVGLPWGEEGNSEVGHLNLGSGRIIYQYMPRIIFAIRDGSFFINEALVGAIEHAKKNNSALNIMGLVSSGSVHSYIDHFYAVLDLAKRMQLKKVNIHIFTDGRDAPPKEAADFLGRVNQKIKTGYPNTRIVSLIGRYYAMDRDDRWELTEKAYNLITQGNGEHFKNVVEALEASYGKNLTDEFIEPAVITEKDGDAVHANDNDSFVYINFREDSARQLTESFVLKDFDRFKRQELKNIYFATMTRYKEGLDTRVAFPPLEIKNPLAEVLSKHNKSQLHIAETEKYAHVTYFFNGGVEEHFPNEERILVSSIQDYKFSERPQMSAPEITDKILFALHSQKYDIIIANYANADMVGHTGNYDATVKAIESLDNQVGALLEAVLKAKGLLIITADHGNADEKRNPLTGESYPEHSLNPVPFYLIAPEFAVQKSQEKIERQRIEVGGILADVAPTILELMDLTIPPEMTGHSLLKMLGIKISELDI</sequence>
<evidence type="ECO:0000256" key="2">
    <source>
        <dbReference type="ARBA" id="ARBA00002315"/>
    </source>
</evidence>
<dbReference type="CDD" id="cd16010">
    <property type="entry name" value="iPGM"/>
    <property type="match status" value="1"/>
</dbReference>
<dbReference type="InterPro" id="IPR017850">
    <property type="entry name" value="Alkaline_phosphatase_core_sf"/>
</dbReference>
<feature type="binding site" evidence="9 12">
    <location>
        <position position="62"/>
    </location>
    <ligand>
        <name>Mn(2+)</name>
        <dbReference type="ChEBI" id="CHEBI:29035"/>
        <label>2</label>
    </ligand>
</feature>
<dbReference type="InterPro" id="IPR005995">
    <property type="entry name" value="Pgm_bpd_ind"/>
</dbReference>
<comment type="similarity">
    <text evidence="4 9">Belongs to the BPG-independent phosphoglycerate mutase family.</text>
</comment>